<evidence type="ECO:0000256" key="5">
    <source>
        <dbReference type="ARBA" id="ARBA00022989"/>
    </source>
</evidence>
<dbReference type="GO" id="GO:0015031">
    <property type="term" value="P:protein transport"/>
    <property type="evidence" value="ECO:0007669"/>
    <property type="project" value="UniProtKB-KW"/>
</dbReference>
<evidence type="ECO:0000313" key="12">
    <source>
        <dbReference type="Proteomes" id="UP001141806"/>
    </source>
</evidence>
<organism evidence="11 12">
    <name type="scientific">Protea cynaroides</name>
    <dbReference type="NCBI Taxonomy" id="273540"/>
    <lineage>
        <taxon>Eukaryota</taxon>
        <taxon>Viridiplantae</taxon>
        <taxon>Streptophyta</taxon>
        <taxon>Embryophyta</taxon>
        <taxon>Tracheophyta</taxon>
        <taxon>Spermatophyta</taxon>
        <taxon>Magnoliopsida</taxon>
        <taxon>Proteales</taxon>
        <taxon>Proteaceae</taxon>
        <taxon>Protea</taxon>
    </lineage>
</organism>
<dbReference type="FunFam" id="1.20.58.90:FF:000004">
    <property type="entry name" value="Syntaxin 10"/>
    <property type="match status" value="1"/>
</dbReference>
<reference evidence="11" key="1">
    <citation type="journal article" date="2023" name="Plant J.">
        <title>The genome of the king protea, Protea cynaroides.</title>
        <authorList>
            <person name="Chang J."/>
            <person name="Duong T.A."/>
            <person name="Schoeman C."/>
            <person name="Ma X."/>
            <person name="Roodt D."/>
            <person name="Barker N."/>
            <person name="Li Z."/>
            <person name="Van de Peer Y."/>
            <person name="Mizrachi E."/>
        </authorList>
    </citation>
    <scope>NUCLEOTIDE SEQUENCE</scope>
    <source>
        <tissue evidence="11">Young leaves</tissue>
    </source>
</reference>
<comment type="caution">
    <text evidence="11">The sequence shown here is derived from an EMBL/GenBank/DDBJ whole genome shotgun (WGS) entry which is preliminary data.</text>
</comment>
<dbReference type="GO" id="GO:0048193">
    <property type="term" value="P:Golgi vesicle transport"/>
    <property type="evidence" value="ECO:0007669"/>
    <property type="project" value="InterPro"/>
</dbReference>
<dbReference type="Gene3D" id="1.20.58.90">
    <property type="match status" value="1"/>
</dbReference>
<dbReference type="GO" id="GO:0005794">
    <property type="term" value="C:Golgi apparatus"/>
    <property type="evidence" value="ECO:0007669"/>
    <property type="project" value="UniProtKB-SubCell"/>
</dbReference>
<dbReference type="SUPFAM" id="SSF47661">
    <property type="entry name" value="t-snare proteins"/>
    <property type="match status" value="1"/>
</dbReference>
<dbReference type="PANTHER" id="PTHR34949:SF3">
    <property type="entry name" value="OS08G0244100 PROTEIN"/>
    <property type="match status" value="1"/>
</dbReference>
<name>A0A9Q0H495_9MAGN</name>
<dbReference type="CDD" id="cd21442">
    <property type="entry name" value="SNARE_NTD_STX6-like"/>
    <property type="match status" value="1"/>
</dbReference>
<evidence type="ECO:0000313" key="11">
    <source>
        <dbReference type="EMBL" id="KAJ4959601.1"/>
    </source>
</evidence>
<keyword evidence="2" id="KW-0813">Transport</keyword>
<protein>
    <recommendedName>
        <fullName evidence="10">Syntaxin 6/10/61 N-terminal domain-containing protein</fullName>
    </recommendedName>
</protein>
<evidence type="ECO:0000256" key="1">
    <source>
        <dbReference type="ARBA" id="ARBA00009063"/>
    </source>
</evidence>
<sequence length="342" mass="38860">MMVANSFNLWQKDAFFSAAEEIQESTDIMESVYRTWLRERREGIGAEDSEYLRRELQITLGTAKWQLEEFERAIRLSYGNRSEDSTTARHNQFIAAIEDQISRVEKALRECLDEEGKQPLRWVNLDEEERVDLASFLSRTPVTSQGTKDEKVDLRPSTNSSLQGYDQRRYVAIEPACRIDMPDCATDLKDVVTLMQDSNYAVELEARGPSGTKDDLSCQFEKSNGHRRTWSTPVFSSSKIVIADEDEQIKPLVESDESTNKGKGFKNYFRKQKGGEHLQAKGGNSSCLDLKGINLLYQKFGRVGGSQRQIQGPLHVQLSSLQLILVVVLTIFLIVPFVVYIA</sequence>
<dbReference type="EMBL" id="JAMYWD010000010">
    <property type="protein sequence ID" value="KAJ4959601.1"/>
    <property type="molecule type" value="Genomic_DNA"/>
</dbReference>
<gene>
    <name evidence="11" type="ORF">NE237_026712</name>
</gene>
<proteinExistence type="inferred from homology"/>
<dbReference type="InterPro" id="IPR010989">
    <property type="entry name" value="SNARE"/>
</dbReference>
<keyword evidence="12" id="KW-1185">Reference proteome</keyword>
<feature type="transmembrane region" description="Helical" evidence="9">
    <location>
        <begin position="321"/>
        <end position="341"/>
    </location>
</feature>
<dbReference type="PANTHER" id="PTHR34949">
    <property type="entry name" value="OS05G0443700 PROTEIN"/>
    <property type="match status" value="1"/>
</dbReference>
<dbReference type="GO" id="GO:0016020">
    <property type="term" value="C:membrane"/>
    <property type="evidence" value="ECO:0007669"/>
    <property type="project" value="InterPro"/>
</dbReference>
<evidence type="ECO:0000256" key="8">
    <source>
        <dbReference type="ARBA" id="ARBA00037801"/>
    </source>
</evidence>
<evidence type="ECO:0000256" key="6">
    <source>
        <dbReference type="ARBA" id="ARBA00023034"/>
    </source>
</evidence>
<evidence type="ECO:0000256" key="9">
    <source>
        <dbReference type="SAM" id="Phobius"/>
    </source>
</evidence>
<comment type="similarity">
    <text evidence="1">Belongs to the syntaxin family.</text>
</comment>
<comment type="subcellular location">
    <subcellularLocation>
        <location evidence="8">Golgi apparatus</location>
        <location evidence="8">trans-Golgi network membrane</location>
        <topology evidence="8">Single-pass type IV membrane protein</topology>
    </subcellularLocation>
</comment>
<accession>A0A9Q0H495</accession>
<dbReference type="AlphaFoldDB" id="A0A9Q0H495"/>
<keyword evidence="7 9" id="KW-0472">Membrane</keyword>
<dbReference type="Pfam" id="PF09177">
    <property type="entry name" value="STX6_10_61_N"/>
    <property type="match status" value="1"/>
</dbReference>
<evidence type="ECO:0000256" key="2">
    <source>
        <dbReference type="ARBA" id="ARBA00022448"/>
    </source>
</evidence>
<keyword evidence="5 9" id="KW-1133">Transmembrane helix</keyword>
<dbReference type="OrthoDB" id="1889309at2759"/>
<evidence type="ECO:0000259" key="10">
    <source>
        <dbReference type="Pfam" id="PF09177"/>
    </source>
</evidence>
<evidence type="ECO:0000256" key="4">
    <source>
        <dbReference type="ARBA" id="ARBA00022927"/>
    </source>
</evidence>
<evidence type="ECO:0000256" key="3">
    <source>
        <dbReference type="ARBA" id="ARBA00022692"/>
    </source>
</evidence>
<dbReference type="Proteomes" id="UP001141806">
    <property type="component" value="Unassembled WGS sequence"/>
</dbReference>
<keyword evidence="6" id="KW-0333">Golgi apparatus</keyword>
<dbReference type="InterPro" id="IPR015260">
    <property type="entry name" value="Syntaxin-6/10/61_N"/>
</dbReference>
<evidence type="ECO:0000256" key="7">
    <source>
        <dbReference type="ARBA" id="ARBA00023136"/>
    </source>
</evidence>
<feature type="domain" description="Syntaxin 6/10/61 N-terminal" evidence="10">
    <location>
        <begin position="13"/>
        <end position="105"/>
    </location>
</feature>
<keyword evidence="3 9" id="KW-0812">Transmembrane</keyword>
<keyword evidence="4" id="KW-0653">Protein transport</keyword>